<proteinExistence type="predicted"/>
<dbReference type="GO" id="GO:0008168">
    <property type="term" value="F:methyltransferase activity"/>
    <property type="evidence" value="ECO:0007669"/>
    <property type="project" value="UniProtKB-KW"/>
</dbReference>
<dbReference type="GO" id="GO:0032259">
    <property type="term" value="P:methylation"/>
    <property type="evidence" value="ECO:0007669"/>
    <property type="project" value="UniProtKB-KW"/>
</dbReference>
<dbReference type="InterPro" id="IPR012337">
    <property type="entry name" value="RNaseH-like_sf"/>
</dbReference>
<dbReference type="PANTHER" id="PTHR19446">
    <property type="entry name" value="REVERSE TRANSCRIPTASES"/>
    <property type="match status" value="1"/>
</dbReference>
<dbReference type="InterPro" id="IPR036397">
    <property type="entry name" value="RNaseH_sf"/>
</dbReference>
<feature type="domain" description="Reverse transcriptase" evidence="3">
    <location>
        <begin position="2179"/>
        <end position="2427"/>
    </location>
</feature>
<dbReference type="EMBL" id="CAMXCT010001033">
    <property type="protein sequence ID" value="CAI3985974.1"/>
    <property type="molecule type" value="Genomic_DNA"/>
</dbReference>
<dbReference type="Pfam" id="PF00078">
    <property type="entry name" value="RVT_1"/>
    <property type="match status" value="1"/>
</dbReference>
<dbReference type="Gene3D" id="3.30.420.10">
    <property type="entry name" value="Ribonuclease H-like superfamily/Ribonuclease H"/>
    <property type="match status" value="1"/>
</dbReference>
<organism evidence="5">
    <name type="scientific">Cladocopium goreaui</name>
    <dbReference type="NCBI Taxonomy" id="2562237"/>
    <lineage>
        <taxon>Eukaryota</taxon>
        <taxon>Sar</taxon>
        <taxon>Alveolata</taxon>
        <taxon>Dinophyceae</taxon>
        <taxon>Suessiales</taxon>
        <taxon>Symbiodiniaceae</taxon>
        <taxon>Cladocopium</taxon>
    </lineage>
</organism>
<keyword evidence="8" id="KW-1185">Reference proteome</keyword>
<name>A0A9P1C6F6_9DINO</name>
<dbReference type="Proteomes" id="UP001152797">
    <property type="component" value="Unassembled WGS sequence"/>
</dbReference>
<keyword evidence="2" id="KW-0808">Transferase</keyword>
<keyword evidence="1" id="KW-0489">Methyltransferase</keyword>
<evidence type="ECO:0000259" key="3">
    <source>
        <dbReference type="PROSITE" id="PS50878"/>
    </source>
</evidence>
<evidence type="ECO:0000313" key="5">
    <source>
        <dbReference type="EMBL" id="CAI3985974.1"/>
    </source>
</evidence>
<dbReference type="SUPFAM" id="SSF53098">
    <property type="entry name" value="Ribonuclease H-like"/>
    <property type="match status" value="1"/>
</dbReference>
<reference evidence="6" key="2">
    <citation type="submission" date="2024-04" db="EMBL/GenBank/DDBJ databases">
        <authorList>
            <person name="Chen Y."/>
            <person name="Shah S."/>
            <person name="Dougan E. K."/>
            <person name="Thang M."/>
            <person name="Chan C."/>
        </authorList>
    </citation>
    <scope>NUCLEOTIDE SEQUENCE [LARGE SCALE GENOMIC DNA]</scope>
</reference>
<keyword evidence="7" id="KW-0548">Nucleotidyltransferase</keyword>
<evidence type="ECO:0000313" key="7">
    <source>
        <dbReference type="EMBL" id="CAL4773286.1"/>
    </source>
</evidence>
<protein>
    <submittedName>
        <fullName evidence="7">LINE-1 reverse transcriptase homolog</fullName>
    </submittedName>
</protein>
<sequence length="2983" mass="333873">MDLPLFGCPNPSIDARISGVFQVIRKIDETLFSCTRHPNCTSALLAGADLALGCISVYDAKVMECGDILCLLLDEAAWWKFNPDLGNSLSPKIVELCAGTGAMSMGAKYLGADPILAVDWNPKAVDLLSANHPGTTLQLDLTSSDAARQIHAACEGRPGTIFMGFPCQPHSQQGQQLGCGDSRAEVLWHGLHIAFMLQTQSLILECTPLAGDNIEIQNSLASLAAAMGWVVKTVVIDLLDVWPCKRQRWWALLFPSQWNQIGLPPWDLHSPFDSIQTILSTWGQWPFDDEMDLRLTPWEMELYHDVSFGHDRRELALHCTAATILHSYANALGPCPCGCRHRGFHLLTLRTGGLRGQYVISKETGAPRFLHPKEAALLLGVLGSYEFVHEVRTSLAMLGLVASPLQVIWIYGHLLRNHRITFQKLPCPRVEDWLRAYMGELMTQASLGFSPVPTPWTLDFSLLGSSMSLSINQPRVSVAQLLQAERISLNWNESISLFHQEKRLGLDAFLTAATETSIQLRLQAGQDDRKQPTQAIVIAIQHQDHHQVHLVSPGSFLFEILAEIGLPLVRKVLDVHDKILPVDLRIWHPIAVKTLTEAPWHQPSGYFRLAHGPSLDPQRGLHDGQIWAGICQLTQAVFGHCCPMMIIHPALVPALKHHWISPIHVQQLQLQFQKTNKEIICIAEIDGHWILLYGREHRQCLQWILLDGIQTNLHTKALDLMANLSTILGLDFCPPLSACWTRQLEKHTCGTVALAHLFMLLNPGFMVPATAITCLHDWILQQLPLQGSIFATGPNELSTDQKEKLCRLLQEHGVPESQVPGRNQQVIQKLGVPAIVAAFVAKNSWSHLKASANKPGVALRLVLPDELARHAERTAISKYGAGISNHKNKKKTEKGPEPIPSLDPADLILQAGHFKDEDGTALSQISFADIEAEAGGIAIATVQQSQQWLQQTSSISSQALAILTTEELPSELRLKYDISKTSFPATCKGTGEPVLIFGCLKNLGDKKVNRHQAGELAQIDIIPNVVVRLHVYRDELQAPWQDLVKSPVRLLSTLLLPLQLCAGDGCGHDCSKTHPAVGETLDSVIMEVWGRSFGKIEGGRTGAPEATYFSVFLRVPETSLRPLLQSNVQGIYMDPRQDRGPDDRFRVVWLTSRTLVEAQHACKTCLKALGLVRLRFKYGLRVAAADEEMAFKQLKPDATFIATRVQRTFQLFPLPHGLQRAGLIKILNELQWTAKPLQPGRGQQDGISWQVGSTDPPPTTVFTSFGKEVLITETTKKAVEVKPVTFLASSKTQKHLRAEAGTSSQTITNADPWQDVDPWMSWRPTSTEAPPPKSTLGKSHLAEVTGQLREELQASFRKELDEFKQNQDATMQDTAAPATEDRFRRLETTMGEIQAQQSQFNQWFTQVGQASSATENAIQTINYTLSTHQQELQGLHHEIKNVSDTMGATLQKTLANHQSEMSSDFAARFDKLEAIGIGRFLLFLGLLPIAFANEFSSTIDVPYVAVNVNIPYGVQVRQEQLFGLTGQRIGEAHHPGPMEFLTIGTTNPGGMRNKEPLAVEQGCGIWSYAETQLSKVTQVSAAKALKFHASQAGRHLRVHYGAPAALRSRSTWAGSWTGVACTSDFPSKRLQVPWPDEFWTSGRVLATQHFVGHHVATVITIYGLPKGPTWPKAAALTNEILQFVTKEFVIGYQGIVIINGDFNHGPQDLPCFSAWRAYGYNSAQELAHQRWHQAITPTCKGATERDMLWLSPMASSLCQAVNIQEVFHDHASVSVQLNIEILRPSIHTWPRPSEVPWPQVKLDEWHQHCETIELPTPDDSTDMMKELGKSFERSLAGFVTEFQSASLSSAHCGRAQRLQPAHVMPSAPTCRASRPGEAHLVADTVGKAVLVWFKQLRRLQSFRHAACAGQQHEAAVQYRIELWSSIRRAKGFDPTFEEWWMKQDFALALGPLPITPPTAALAVLIYQAFHHAFREFERWHLQQRQKILQAKYDKTMKGLFQDLRKARPDQVDSFWDTQTFDVVAIKVSTNGILLHQPVPTQHEGQWFFQGQPLAVQGSVEELLILTHMPDISVGDNLEFHHHTATTPQVHQCLEHFWKPRWTCENLQSEDTWQRMANFVQAFMPKLPLVVPPLTVEMWKKALQRFRPAAARGADGWARSDLLNMSPFHTRQLIALLSAIEDNQTEWPKQLLEGLVIAIAKCDDAHRPNEYRPIVLLSIIYRCWASLRARQMLAQLEMYIHSDAHGFLPSREPGQTWLHIQAAVETAIQSKQQLAGIGTDFVKAFNCISRKPLWFLAEAVGIPNTLLHPWRSFVQKFTRRFVVCDEVSKAHLSTRGFAEGCPLSVLAMALVDWSYQLYQMHFAPAVRHFSFVDNISMLARQAHLVAWAFFTLRAFLTMWGLTLDLEKTYAWATTTEGRKQLAQLNVQVVEDFGELGGALSFTAAHRVRIYAKRGEALLERWQQLRRSKAPLSQKLRVLPIVFWAKAMHGTLSCLSSDSHVHKLRTQAIKHLGLQLAGANPFLRLSLATPATADPGFYQLRTAILDFRRLCAKSPDLLIYWRGYMDRYDGTLRDGPFSKIMLILNNIGWRVCEPPILQDHDGFEFDLFTTARGTIDMFAAQREECADFLSWVDELPLCASMHLLAPRSPFVLPLKRYFMDLPDTSREFNCAPRSAWAVVNATNGDNISHGCVPGLLQTIGRAELWALISAVEWAITFEAEVVIWTDSASTCSKALKLLQNDTQLDDGDNQDLWQRLAAALRQTYADQIDIRWIPSHVDISLCETSHEEFLATWNNIADVQAVLANRHRGSDFERLLADAADYYKEWDSKLHILRDFYLKIAEQKTEPLEVIDLTDESDIWIQKISGVPLGDALSVDWQHQLRLRSESLALPAEFVSSLIQICIAEDLFLRPTLAFVAQKVRQGLTRGLKALGLTDYLCVGLNRQLMWRDRSHRPVRGGCGTAALLCPAIGAAEAQELRGLEDRVL</sequence>
<dbReference type="Gene3D" id="3.40.50.150">
    <property type="entry name" value="Vaccinia Virus protein VP39"/>
    <property type="match status" value="1"/>
</dbReference>
<gene>
    <name evidence="5" type="ORF">C1SCF055_LOCUS13360</name>
</gene>
<comment type="caution">
    <text evidence="5">The sequence shown here is derived from an EMBL/GenBank/DDBJ whole genome shotgun (WGS) entry which is preliminary data.</text>
</comment>
<evidence type="ECO:0000259" key="4">
    <source>
        <dbReference type="PROSITE" id="PS50879"/>
    </source>
</evidence>
<dbReference type="Pfam" id="PF00075">
    <property type="entry name" value="RNase_H"/>
    <property type="match status" value="1"/>
</dbReference>
<keyword evidence="7" id="KW-0695">RNA-directed DNA polymerase</keyword>
<dbReference type="EMBL" id="CAMXCT030001033">
    <property type="protein sequence ID" value="CAL4773286.1"/>
    <property type="molecule type" value="Genomic_DNA"/>
</dbReference>
<evidence type="ECO:0000313" key="6">
    <source>
        <dbReference type="EMBL" id="CAL1139349.1"/>
    </source>
</evidence>
<feature type="domain" description="RNase H type-1" evidence="4">
    <location>
        <begin position="2660"/>
        <end position="2804"/>
    </location>
</feature>
<dbReference type="GO" id="GO:0003676">
    <property type="term" value="F:nucleic acid binding"/>
    <property type="evidence" value="ECO:0007669"/>
    <property type="project" value="InterPro"/>
</dbReference>
<dbReference type="SUPFAM" id="SSF53335">
    <property type="entry name" value="S-adenosyl-L-methionine-dependent methyltransferases"/>
    <property type="match status" value="1"/>
</dbReference>
<accession>A0A9P1C6F6</accession>
<dbReference type="InterPro" id="IPR002156">
    <property type="entry name" value="RNaseH_domain"/>
</dbReference>
<evidence type="ECO:0000313" key="8">
    <source>
        <dbReference type="Proteomes" id="UP001152797"/>
    </source>
</evidence>
<evidence type="ECO:0000256" key="1">
    <source>
        <dbReference type="ARBA" id="ARBA00022603"/>
    </source>
</evidence>
<reference evidence="5" key="1">
    <citation type="submission" date="2022-10" db="EMBL/GenBank/DDBJ databases">
        <authorList>
            <person name="Chen Y."/>
            <person name="Dougan E. K."/>
            <person name="Chan C."/>
            <person name="Rhodes N."/>
            <person name="Thang M."/>
        </authorList>
    </citation>
    <scope>NUCLEOTIDE SEQUENCE</scope>
</reference>
<dbReference type="InterPro" id="IPR029063">
    <property type="entry name" value="SAM-dependent_MTases_sf"/>
</dbReference>
<dbReference type="InterPro" id="IPR000477">
    <property type="entry name" value="RT_dom"/>
</dbReference>
<evidence type="ECO:0000256" key="2">
    <source>
        <dbReference type="ARBA" id="ARBA00022679"/>
    </source>
</evidence>
<dbReference type="PROSITE" id="PS50878">
    <property type="entry name" value="RT_POL"/>
    <property type="match status" value="1"/>
</dbReference>
<dbReference type="GO" id="GO:0004523">
    <property type="term" value="F:RNA-DNA hybrid ribonuclease activity"/>
    <property type="evidence" value="ECO:0007669"/>
    <property type="project" value="InterPro"/>
</dbReference>
<dbReference type="EMBL" id="CAMXCT020001033">
    <property type="protein sequence ID" value="CAL1139349.1"/>
    <property type="molecule type" value="Genomic_DNA"/>
</dbReference>
<dbReference type="Pfam" id="PF00145">
    <property type="entry name" value="DNA_methylase"/>
    <property type="match status" value="1"/>
</dbReference>
<dbReference type="InterPro" id="IPR036691">
    <property type="entry name" value="Endo/exonu/phosph_ase_sf"/>
</dbReference>
<dbReference type="PROSITE" id="PS50879">
    <property type="entry name" value="RNASE_H_1"/>
    <property type="match status" value="1"/>
</dbReference>
<dbReference type="SUPFAM" id="SSF56219">
    <property type="entry name" value="DNase I-like"/>
    <property type="match status" value="1"/>
</dbReference>
<dbReference type="GO" id="GO:0003964">
    <property type="term" value="F:RNA-directed DNA polymerase activity"/>
    <property type="evidence" value="ECO:0007669"/>
    <property type="project" value="UniProtKB-KW"/>
</dbReference>
<dbReference type="InterPro" id="IPR001525">
    <property type="entry name" value="C5_MeTfrase"/>
</dbReference>